<dbReference type="eggNOG" id="COG3249">
    <property type="taxonomic scope" value="Bacteria"/>
</dbReference>
<dbReference type="InterPro" id="IPR018642">
    <property type="entry name" value="DUF2066"/>
</dbReference>
<dbReference type="STRING" id="1335757.SPICUR_02610"/>
<dbReference type="EMBL" id="CP005990">
    <property type="protein sequence ID" value="AGY91533.1"/>
    <property type="molecule type" value="Genomic_DNA"/>
</dbReference>
<accession>U5T5B8</accession>
<gene>
    <name evidence="1" type="ORF">SPICUR_02610</name>
</gene>
<dbReference type="AlphaFoldDB" id="U5T5B8"/>
<dbReference type="RefSeq" id="WP_023365766.1">
    <property type="nucleotide sequence ID" value="NC_022664.1"/>
</dbReference>
<name>U5T5B8_9GAMM</name>
<dbReference type="HOGENOM" id="CLU_041769_1_0_6"/>
<organism evidence="1 2">
    <name type="scientific">Spiribacter curvatus</name>
    <dbReference type="NCBI Taxonomy" id="1335757"/>
    <lineage>
        <taxon>Bacteria</taxon>
        <taxon>Pseudomonadati</taxon>
        <taxon>Pseudomonadota</taxon>
        <taxon>Gammaproteobacteria</taxon>
        <taxon>Chromatiales</taxon>
        <taxon>Ectothiorhodospiraceae</taxon>
        <taxon>Spiribacter</taxon>
    </lineage>
</organism>
<proteinExistence type="predicted"/>
<dbReference type="Proteomes" id="UP000017640">
    <property type="component" value="Chromosome"/>
</dbReference>
<keyword evidence="2" id="KW-1185">Reference proteome</keyword>
<dbReference type="KEGG" id="spiu:SPICUR_02610"/>
<evidence type="ECO:0008006" key="3">
    <source>
        <dbReference type="Google" id="ProtNLM"/>
    </source>
</evidence>
<evidence type="ECO:0000313" key="2">
    <source>
        <dbReference type="Proteomes" id="UP000017640"/>
    </source>
</evidence>
<dbReference type="Pfam" id="PF09839">
    <property type="entry name" value="DUF2066"/>
    <property type="match status" value="1"/>
</dbReference>
<protein>
    <recommendedName>
        <fullName evidence="3">DUF2066 domain-containing protein</fullName>
    </recommendedName>
</protein>
<reference evidence="1 2" key="1">
    <citation type="journal article" date="2013" name="BMC Genomics">
        <title>Genomes of "Spiribacter", a streamlined, successful halophilic bacterium.</title>
        <authorList>
            <person name="Lopez-Perez M."/>
            <person name="Ghai R."/>
            <person name="Leon M.J."/>
            <person name="Rodriguez-Olmos A."/>
            <person name="Copa-Patino J.L."/>
            <person name="Soliveri J."/>
            <person name="Sanchez-Porro C."/>
            <person name="Ventosa A."/>
            <person name="Rodriguez-Valera F."/>
        </authorList>
    </citation>
    <scope>NUCLEOTIDE SEQUENCE [LARGE SCALE GENOMIC DNA]</scope>
    <source>
        <strain evidence="1 2">UAH-SP71</strain>
    </source>
</reference>
<evidence type="ECO:0000313" key="1">
    <source>
        <dbReference type="EMBL" id="AGY91533.1"/>
    </source>
</evidence>
<sequence length="349" mass="37895">MSVVLRLFFQFAVVVGGIVSHTAVAESGPASVQVPVASDSESARSEALVRAMDAMLVRLTGDPAVTETELATRLRSRVGEYLNGFSYRTVTAADGDGAGRETRLLARFSRPALRNALARAEIALWPPSPPTVLVWLGAERDGERFIAGSDQGRPLLERMRTAAAPLGITLITPLMDLEDRRNLGYADIAGGFVDPVREASARYGAEAVVVGRLQGGETGTTRVRWTLLAGDEGTAERWVSSGDGARSVLASGVREMAQRLRAPFAYVPDPDSRRRLTVAVRGVESLAAHQAVAERLGQQVGVTRVIPVEIIDDRVRWRLAINVEAERVMRALDTDQRLRSDGDGYRWRP</sequence>